<accession>A0ABP7BHR5</accession>
<evidence type="ECO:0000256" key="2">
    <source>
        <dbReference type="ARBA" id="ARBA00023315"/>
    </source>
</evidence>
<sequence length="155" mass="16915">MPIALVPMTAQRFPAWQERCRAAYETDLIAAGETPHAAAQKATESLERAFPAGAPTTENAVFDLVHDTSGAVGYLWVGRDSSGDETSWWVWDVVVEAEHRGKGYGRAAMRLAEEHARSAGARTLGLSVFGDNTTARALYESVGYEITTVKMRKQL</sequence>
<dbReference type="SUPFAM" id="SSF55729">
    <property type="entry name" value="Acyl-CoA N-acyltransferases (Nat)"/>
    <property type="match status" value="1"/>
</dbReference>
<dbReference type="Proteomes" id="UP001410795">
    <property type="component" value="Unassembled WGS sequence"/>
</dbReference>
<gene>
    <name evidence="4" type="ORF">GCM10022202_19300</name>
</gene>
<keyword evidence="1" id="KW-0808">Transferase</keyword>
<feature type="domain" description="N-acetyltransferase" evidence="3">
    <location>
        <begin position="18"/>
        <end position="155"/>
    </location>
</feature>
<evidence type="ECO:0000256" key="1">
    <source>
        <dbReference type="ARBA" id="ARBA00022679"/>
    </source>
</evidence>
<protein>
    <recommendedName>
        <fullName evidence="3">N-acetyltransferase domain-containing protein</fullName>
    </recommendedName>
</protein>
<dbReference type="EMBL" id="BAAAYV010000009">
    <property type="protein sequence ID" value="GAA3658862.1"/>
    <property type="molecule type" value="Genomic_DNA"/>
</dbReference>
<dbReference type="InterPro" id="IPR016181">
    <property type="entry name" value="Acyl_CoA_acyltransferase"/>
</dbReference>
<organism evidence="4 5">
    <name type="scientific">Microbacterium marinilacus</name>
    <dbReference type="NCBI Taxonomy" id="415209"/>
    <lineage>
        <taxon>Bacteria</taxon>
        <taxon>Bacillati</taxon>
        <taxon>Actinomycetota</taxon>
        <taxon>Actinomycetes</taxon>
        <taxon>Micrococcales</taxon>
        <taxon>Microbacteriaceae</taxon>
        <taxon>Microbacterium</taxon>
    </lineage>
</organism>
<dbReference type="CDD" id="cd04301">
    <property type="entry name" value="NAT_SF"/>
    <property type="match status" value="1"/>
</dbReference>
<dbReference type="PROSITE" id="PS51186">
    <property type="entry name" value="GNAT"/>
    <property type="match status" value="1"/>
</dbReference>
<reference evidence="5" key="1">
    <citation type="journal article" date="2019" name="Int. J. Syst. Evol. Microbiol.">
        <title>The Global Catalogue of Microorganisms (GCM) 10K type strain sequencing project: providing services to taxonomists for standard genome sequencing and annotation.</title>
        <authorList>
            <consortium name="The Broad Institute Genomics Platform"/>
            <consortium name="The Broad Institute Genome Sequencing Center for Infectious Disease"/>
            <person name="Wu L."/>
            <person name="Ma J."/>
        </authorList>
    </citation>
    <scope>NUCLEOTIDE SEQUENCE [LARGE SCALE GENOMIC DNA]</scope>
    <source>
        <strain evidence="5">JCM 16546</strain>
    </source>
</reference>
<keyword evidence="5" id="KW-1185">Reference proteome</keyword>
<dbReference type="RefSeq" id="WP_221859171.1">
    <property type="nucleotide sequence ID" value="NZ_BAAAYV010000009.1"/>
</dbReference>
<evidence type="ECO:0000313" key="5">
    <source>
        <dbReference type="Proteomes" id="UP001410795"/>
    </source>
</evidence>
<dbReference type="InterPro" id="IPR000182">
    <property type="entry name" value="GNAT_dom"/>
</dbReference>
<comment type="caution">
    <text evidence="4">The sequence shown here is derived from an EMBL/GenBank/DDBJ whole genome shotgun (WGS) entry which is preliminary data.</text>
</comment>
<dbReference type="InterPro" id="IPR050832">
    <property type="entry name" value="Bact_Acetyltransf"/>
</dbReference>
<evidence type="ECO:0000313" key="4">
    <source>
        <dbReference type="EMBL" id="GAA3658862.1"/>
    </source>
</evidence>
<name>A0ABP7BHR5_9MICO</name>
<dbReference type="Pfam" id="PF00583">
    <property type="entry name" value="Acetyltransf_1"/>
    <property type="match status" value="1"/>
</dbReference>
<evidence type="ECO:0000259" key="3">
    <source>
        <dbReference type="PROSITE" id="PS51186"/>
    </source>
</evidence>
<proteinExistence type="predicted"/>
<keyword evidence="2" id="KW-0012">Acyltransferase</keyword>
<dbReference type="PANTHER" id="PTHR43877">
    <property type="entry name" value="AMINOALKYLPHOSPHONATE N-ACETYLTRANSFERASE-RELATED-RELATED"/>
    <property type="match status" value="1"/>
</dbReference>
<dbReference type="PANTHER" id="PTHR43877:SF2">
    <property type="entry name" value="AMINOALKYLPHOSPHONATE N-ACETYLTRANSFERASE-RELATED"/>
    <property type="match status" value="1"/>
</dbReference>
<dbReference type="Gene3D" id="3.40.630.30">
    <property type="match status" value="1"/>
</dbReference>